<dbReference type="Proteomes" id="UP000827549">
    <property type="component" value="Chromosome 2"/>
</dbReference>
<reference evidence="2" key="1">
    <citation type="submission" date="2023-10" db="EMBL/GenBank/DDBJ databases">
        <authorList>
            <person name="Noh H."/>
        </authorList>
    </citation>
    <scope>NUCLEOTIDE SEQUENCE</scope>
    <source>
        <strain evidence="2">DUCC4014</strain>
    </source>
</reference>
<dbReference type="AlphaFoldDB" id="A0AAF0Y8I4"/>
<feature type="chain" id="PRO_5042165526" evidence="1">
    <location>
        <begin position="21"/>
        <end position="179"/>
    </location>
</feature>
<protein>
    <submittedName>
        <fullName evidence="2">Uncharacterized protein</fullName>
    </submittedName>
</protein>
<evidence type="ECO:0000313" key="3">
    <source>
        <dbReference type="Proteomes" id="UP000827549"/>
    </source>
</evidence>
<sequence length="179" mass="19354">MISWLQAAAWLALAPCAVLATYTPNIPYDSTLHCDNPGVTYHPSWTLVYPATPPNTLESYFPGTTGQGFAAYQINTTASAFIAIPVYGFGFKDLDMALTPFDATQKTLNMTLQLDSSTWTLTVPATPLANISSHDWPKIDLGPYSGNSTASMRFLNITVSNMIATFVSVQAVYAVQSDV</sequence>
<feature type="signal peptide" evidence="1">
    <location>
        <begin position="1"/>
        <end position="20"/>
    </location>
</feature>
<accession>A0AAF0Y8I4</accession>
<dbReference type="RefSeq" id="XP_062625928.1">
    <property type="nucleotide sequence ID" value="XM_062769944.1"/>
</dbReference>
<evidence type="ECO:0000256" key="1">
    <source>
        <dbReference type="SAM" id="SignalP"/>
    </source>
</evidence>
<keyword evidence="1" id="KW-0732">Signal</keyword>
<gene>
    <name evidence="2" type="ORF">LOC62_02G003409</name>
</gene>
<dbReference type="GeneID" id="87806653"/>
<organism evidence="2 3">
    <name type="scientific">Vanrija pseudolonga</name>
    <dbReference type="NCBI Taxonomy" id="143232"/>
    <lineage>
        <taxon>Eukaryota</taxon>
        <taxon>Fungi</taxon>
        <taxon>Dikarya</taxon>
        <taxon>Basidiomycota</taxon>
        <taxon>Agaricomycotina</taxon>
        <taxon>Tremellomycetes</taxon>
        <taxon>Trichosporonales</taxon>
        <taxon>Trichosporonaceae</taxon>
        <taxon>Vanrija</taxon>
    </lineage>
</organism>
<keyword evidence="3" id="KW-1185">Reference proteome</keyword>
<proteinExistence type="predicted"/>
<dbReference type="EMBL" id="CP086715">
    <property type="protein sequence ID" value="WOO79896.1"/>
    <property type="molecule type" value="Genomic_DNA"/>
</dbReference>
<evidence type="ECO:0000313" key="2">
    <source>
        <dbReference type="EMBL" id="WOO79896.1"/>
    </source>
</evidence>
<name>A0AAF0Y8I4_9TREE</name>